<reference evidence="2" key="1">
    <citation type="submission" date="2021-01" db="EMBL/GenBank/DDBJ databases">
        <title>Whole genome shotgun sequence of Actinoplanes rishiriensis NBRC 108556.</title>
        <authorList>
            <person name="Komaki H."/>
            <person name="Tamura T."/>
        </authorList>
    </citation>
    <scope>NUCLEOTIDE SEQUENCE</scope>
    <source>
        <strain evidence="2">NBRC 108556</strain>
    </source>
</reference>
<dbReference type="Proteomes" id="UP000636960">
    <property type="component" value="Unassembled WGS sequence"/>
</dbReference>
<evidence type="ECO:0000256" key="1">
    <source>
        <dbReference type="SAM" id="MobiDB-lite"/>
    </source>
</evidence>
<gene>
    <name evidence="2" type="ORF">Ari01nite_24320</name>
</gene>
<dbReference type="EMBL" id="BOMV01000021">
    <property type="protein sequence ID" value="GIE94967.1"/>
    <property type="molecule type" value="Genomic_DNA"/>
</dbReference>
<feature type="compositionally biased region" description="Polar residues" evidence="1">
    <location>
        <begin position="1"/>
        <end position="18"/>
    </location>
</feature>
<protein>
    <submittedName>
        <fullName evidence="2">Uncharacterized protein</fullName>
    </submittedName>
</protein>
<keyword evidence="3" id="KW-1185">Reference proteome</keyword>
<organism evidence="2 3">
    <name type="scientific">Paractinoplanes rishiriensis</name>
    <dbReference type="NCBI Taxonomy" id="1050105"/>
    <lineage>
        <taxon>Bacteria</taxon>
        <taxon>Bacillati</taxon>
        <taxon>Actinomycetota</taxon>
        <taxon>Actinomycetes</taxon>
        <taxon>Micromonosporales</taxon>
        <taxon>Micromonosporaceae</taxon>
        <taxon>Paractinoplanes</taxon>
    </lineage>
</organism>
<feature type="region of interest" description="Disordered" evidence="1">
    <location>
        <begin position="1"/>
        <end position="34"/>
    </location>
</feature>
<dbReference type="RefSeq" id="WP_203781265.1">
    <property type="nucleotide sequence ID" value="NZ_BOMV01000021.1"/>
</dbReference>
<name>A0A919JWW8_9ACTN</name>
<feature type="compositionally biased region" description="Low complexity" evidence="1">
    <location>
        <begin position="21"/>
        <end position="30"/>
    </location>
</feature>
<evidence type="ECO:0000313" key="2">
    <source>
        <dbReference type="EMBL" id="GIE94967.1"/>
    </source>
</evidence>
<comment type="caution">
    <text evidence="2">The sequence shown here is derived from an EMBL/GenBank/DDBJ whole genome shotgun (WGS) entry which is preliminary data.</text>
</comment>
<dbReference type="AlphaFoldDB" id="A0A919JWW8"/>
<accession>A0A919JWW8</accession>
<proteinExistence type="predicted"/>
<sequence>MLVQLTRNTETRTASATATDLPVRPSSLPRPRGPRPAVAVLGHRGRAAGLDQHLPAGWSLRVAEDLDDVRPGELVLITAATVRDVTLARRVLPARTQIVAVVDDAAPGEVVAGVLTAGADACVRGGQPGILAGHLVACRRRLLIGQTAR</sequence>
<evidence type="ECO:0000313" key="3">
    <source>
        <dbReference type="Proteomes" id="UP000636960"/>
    </source>
</evidence>